<dbReference type="Proteomes" id="UP001237642">
    <property type="component" value="Unassembled WGS sequence"/>
</dbReference>
<protein>
    <submittedName>
        <fullName evidence="1">FAS1 domain-containing protein</fullName>
    </submittedName>
</protein>
<dbReference type="PANTHER" id="PTHR33985:SF5">
    <property type="entry name" value="FASCICLIN-LIKE ARABINOGALACTAN FAMILY PROTEIN"/>
    <property type="match status" value="1"/>
</dbReference>
<dbReference type="InterPro" id="IPR036378">
    <property type="entry name" value="FAS1_dom_sf"/>
</dbReference>
<reference evidence="1" key="1">
    <citation type="submission" date="2023-02" db="EMBL/GenBank/DDBJ databases">
        <title>Genome of toxic invasive species Heracleum sosnowskyi carries increased number of genes despite the absence of recent whole-genome duplications.</title>
        <authorList>
            <person name="Schelkunov M."/>
            <person name="Shtratnikova V."/>
            <person name="Makarenko M."/>
            <person name="Klepikova A."/>
            <person name="Omelchenko D."/>
            <person name="Novikova G."/>
            <person name="Obukhova E."/>
            <person name="Bogdanov V."/>
            <person name="Penin A."/>
            <person name="Logacheva M."/>
        </authorList>
    </citation>
    <scope>NUCLEOTIDE SEQUENCE</scope>
    <source>
        <strain evidence="1">Hsosn_3</strain>
        <tissue evidence="1">Leaf</tissue>
    </source>
</reference>
<gene>
    <name evidence="1" type="ORF">POM88_005389</name>
</gene>
<accession>A0AAD8J1C7</accession>
<comment type="caution">
    <text evidence="1">The sequence shown here is derived from an EMBL/GenBank/DDBJ whole genome shotgun (WGS) entry which is preliminary data.</text>
</comment>
<sequence length="104" mass="11477">MNPYLVACHITPVHHLLYSDLCHLKPLTLLPTLVPSKTILITSTLSSNYRIDNALITHPNLYISSRIVVHGIDRILDLHPQRSKMPPLLHVGNVLGAASSQTGE</sequence>
<dbReference type="PANTHER" id="PTHR33985">
    <property type="entry name" value="OS02G0491300 PROTEIN-RELATED"/>
    <property type="match status" value="1"/>
</dbReference>
<dbReference type="EMBL" id="JAUIZM010000002">
    <property type="protein sequence ID" value="KAK1395526.1"/>
    <property type="molecule type" value="Genomic_DNA"/>
</dbReference>
<proteinExistence type="predicted"/>
<dbReference type="AlphaFoldDB" id="A0AAD8J1C7"/>
<evidence type="ECO:0000313" key="1">
    <source>
        <dbReference type="EMBL" id="KAK1395526.1"/>
    </source>
</evidence>
<dbReference type="InterPro" id="IPR052806">
    <property type="entry name" value="Fasciclin-like_AGP"/>
</dbReference>
<organism evidence="1 2">
    <name type="scientific">Heracleum sosnowskyi</name>
    <dbReference type="NCBI Taxonomy" id="360622"/>
    <lineage>
        <taxon>Eukaryota</taxon>
        <taxon>Viridiplantae</taxon>
        <taxon>Streptophyta</taxon>
        <taxon>Embryophyta</taxon>
        <taxon>Tracheophyta</taxon>
        <taxon>Spermatophyta</taxon>
        <taxon>Magnoliopsida</taxon>
        <taxon>eudicotyledons</taxon>
        <taxon>Gunneridae</taxon>
        <taxon>Pentapetalae</taxon>
        <taxon>asterids</taxon>
        <taxon>campanulids</taxon>
        <taxon>Apiales</taxon>
        <taxon>Apiaceae</taxon>
        <taxon>Apioideae</taxon>
        <taxon>apioid superclade</taxon>
        <taxon>Tordylieae</taxon>
        <taxon>Tordyliinae</taxon>
        <taxon>Heracleum</taxon>
    </lineage>
</organism>
<dbReference type="SUPFAM" id="SSF82153">
    <property type="entry name" value="FAS1 domain"/>
    <property type="match status" value="1"/>
</dbReference>
<evidence type="ECO:0000313" key="2">
    <source>
        <dbReference type="Proteomes" id="UP001237642"/>
    </source>
</evidence>
<reference evidence="1" key="2">
    <citation type="submission" date="2023-05" db="EMBL/GenBank/DDBJ databases">
        <authorList>
            <person name="Schelkunov M.I."/>
        </authorList>
    </citation>
    <scope>NUCLEOTIDE SEQUENCE</scope>
    <source>
        <strain evidence="1">Hsosn_3</strain>
        <tissue evidence="1">Leaf</tissue>
    </source>
</reference>
<name>A0AAD8J1C7_9APIA</name>
<keyword evidence="2" id="KW-1185">Reference proteome</keyword>